<protein>
    <submittedName>
        <fullName evidence="1">Uncharacterized protein</fullName>
    </submittedName>
</protein>
<dbReference type="EMBL" id="QSBY01000009">
    <property type="protein sequence ID" value="RHW69972.1"/>
    <property type="molecule type" value="Genomic_DNA"/>
</dbReference>
<dbReference type="AlphaFoldDB" id="A0A3L6L044"/>
<comment type="caution">
    <text evidence="1">The sequence shown here is derived from an EMBL/GenBank/DDBJ whole genome shotgun (WGS) entry which is preliminary data.</text>
</comment>
<name>A0A3L6L044_9TRYP</name>
<evidence type="ECO:0000313" key="1">
    <source>
        <dbReference type="EMBL" id="RHW69972.1"/>
    </source>
</evidence>
<organism evidence="1">
    <name type="scientific">Trypanosoma brucei equiperdum</name>
    <dbReference type="NCBI Taxonomy" id="630700"/>
    <lineage>
        <taxon>Eukaryota</taxon>
        <taxon>Discoba</taxon>
        <taxon>Euglenozoa</taxon>
        <taxon>Kinetoplastea</taxon>
        <taxon>Metakinetoplastina</taxon>
        <taxon>Trypanosomatida</taxon>
        <taxon>Trypanosomatidae</taxon>
        <taxon>Trypanosoma</taxon>
    </lineage>
</organism>
<proteinExistence type="predicted"/>
<dbReference type="Proteomes" id="UP000266743">
    <property type="component" value="Chromosome 9"/>
</dbReference>
<reference evidence="1" key="1">
    <citation type="submission" date="2018-09" db="EMBL/GenBank/DDBJ databases">
        <title>whole genome sequence of T. equiperdum IVM-t1 strain.</title>
        <authorList>
            <person name="Suganuma K."/>
        </authorList>
    </citation>
    <scope>NUCLEOTIDE SEQUENCE [LARGE SCALE GENOMIC DNA]</scope>
    <source>
        <strain evidence="1">IVM-t1</strain>
    </source>
</reference>
<sequence length="129" mass="14994">MTCHKRYISFHTEERTSMSCTARKQEDMRHPAQRLRVVNRTTSFAAFTFALRLPHKFYRSFTASPRPSEEHLHMISIFSNVKGVSTSSSDFWKKTVLGFPPRIPYSTGNSCVCPTHRYAFSDFQERIVP</sequence>
<gene>
    <name evidence="1" type="ORF">DPX39_090088200</name>
</gene>
<accession>A0A3L6L044</accession>